<accession>A0A6L8T7F9</accession>
<dbReference type="AlphaFoldDB" id="A0A6L8T7F9"/>
<dbReference type="Proteomes" id="UP000477285">
    <property type="component" value="Unassembled WGS sequence"/>
</dbReference>
<organism evidence="2 3">
    <name type="scientific">Blautia wexlerae</name>
    <dbReference type="NCBI Taxonomy" id="418240"/>
    <lineage>
        <taxon>Bacteria</taxon>
        <taxon>Bacillati</taxon>
        <taxon>Bacillota</taxon>
        <taxon>Clostridia</taxon>
        <taxon>Lachnospirales</taxon>
        <taxon>Lachnospiraceae</taxon>
        <taxon>Blautia</taxon>
    </lineage>
</organism>
<reference evidence="2 3" key="1">
    <citation type="journal article" date="2019" name="Nat. Med.">
        <title>A library of human gut bacterial isolates paired with longitudinal multiomics data enables mechanistic microbiome research.</title>
        <authorList>
            <person name="Poyet M."/>
            <person name="Groussin M."/>
            <person name="Gibbons S.M."/>
            <person name="Avila-Pacheco J."/>
            <person name="Jiang X."/>
            <person name="Kearney S.M."/>
            <person name="Perrotta A.R."/>
            <person name="Berdy B."/>
            <person name="Zhao S."/>
            <person name="Lieberman T.D."/>
            <person name="Swanson P.K."/>
            <person name="Smith M."/>
            <person name="Roesemann S."/>
            <person name="Alexander J.E."/>
            <person name="Rich S.A."/>
            <person name="Livny J."/>
            <person name="Vlamakis H."/>
            <person name="Clish C."/>
            <person name="Bullock K."/>
            <person name="Deik A."/>
            <person name="Scott J."/>
            <person name="Pierce K.A."/>
            <person name="Xavier R.J."/>
            <person name="Alm E.J."/>
        </authorList>
    </citation>
    <scope>NUCLEOTIDE SEQUENCE [LARGE SCALE GENOMIC DNA]</scope>
    <source>
        <strain evidence="2 3">BIOML-A1</strain>
    </source>
</reference>
<dbReference type="SUPFAM" id="SSF55486">
    <property type="entry name" value="Metalloproteases ('zincins'), catalytic domain"/>
    <property type="match status" value="1"/>
</dbReference>
<protein>
    <submittedName>
        <fullName evidence="2">Uncharacterized protein</fullName>
    </submittedName>
</protein>
<keyword evidence="1" id="KW-0732">Signal</keyword>
<evidence type="ECO:0000313" key="3">
    <source>
        <dbReference type="Proteomes" id="UP000477285"/>
    </source>
</evidence>
<evidence type="ECO:0000313" key="2">
    <source>
        <dbReference type="EMBL" id="MZL35430.1"/>
    </source>
</evidence>
<feature type="chain" id="PRO_5027115674" evidence="1">
    <location>
        <begin position="28"/>
        <end position="263"/>
    </location>
</feature>
<sequence>MKKNRKIFSILLVLVLAIQLTAIPAAAASTRTVSRTSTKVTTSYTERKLKLTKKASKTYSVVGKSVTYITYSTQGNTSIKTTKKKTPTMNYKKKSIYCTEKIKTVTTTQTTINIVQNINNNKNTATVISKPNKNTSNVKKQIPLSSYARSKVGSSIANAFDTLDFKIYIDPSVNYSGYYSTKDQSITLRKNDNVLYHELGHFVSFISGCSCSSAEFKDIYNKEKSKYTKYNKAYVCHSADEFYQLRQSTTSIGYNPDIPHGRG</sequence>
<evidence type="ECO:0000256" key="1">
    <source>
        <dbReference type="SAM" id="SignalP"/>
    </source>
</evidence>
<dbReference type="Gene3D" id="3.40.390.10">
    <property type="entry name" value="Collagenase (Catalytic Domain)"/>
    <property type="match status" value="1"/>
</dbReference>
<dbReference type="EMBL" id="WWVQ01000097">
    <property type="protein sequence ID" value="MZL35430.1"/>
    <property type="molecule type" value="Genomic_DNA"/>
</dbReference>
<gene>
    <name evidence="2" type="ORF">GT728_20185</name>
</gene>
<proteinExistence type="predicted"/>
<comment type="caution">
    <text evidence="2">The sequence shown here is derived from an EMBL/GenBank/DDBJ whole genome shotgun (WGS) entry which is preliminary data.</text>
</comment>
<dbReference type="GO" id="GO:0008237">
    <property type="term" value="F:metallopeptidase activity"/>
    <property type="evidence" value="ECO:0007669"/>
    <property type="project" value="InterPro"/>
</dbReference>
<name>A0A6L8T7F9_9FIRM</name>
<dbReference type="RefSeq" id="WP_161234434.1">
    <property type="nucleotide sequence ID" value="NZ_WWVI01000096.1"/>
</dbReference>
<dbReference type="InterPro" id="IPR024079">
    <property type="entry name" value="MetalloPept_cat_dom_sf"/>
</dbReference>
<feature type="signal peptide" evidence="1">
    <location>
        <begin position="1"/>
        <end position="27"/>
    </location>
</feature>